<keyword evidence="8" id="KW-1185">Reference proteome</keyword>
<gene>
    <name evidence="7" type="ORF">V8P97_07165</name>
</gene>
<keyword evidence="2" id="KW-1003">Cell membrane</keyword>
<dbReference type="Proteomes" id="UP001373159">
    <property type="component" value="Unassembled WGS sequence"/>
</dbReference>
<dbReference type="PANTHER" id="PTHR34857:SF2">
    <property type="entry name" value="SLL0384 PROTEIN"/>
    <property type="match status" value="1"/>
</dbReference>
<evidence type="ECO:0000313" key="7">
    <source>
        <dbReference type="EMBL" id="MEK0307238.1"/>
    </source>
</evidence>
<organism evidence="7 8">
    <name type="scientific">Bifidobacterium favimelis</name>
    <dbReference type="NCBI Taxonomy" id="3122979"/>
    <lineage>
        <taxon>Bacteria</taxon>
        <taxon>Bacillati</taxon>
        <taxon>Actinomycetota</taxon>
        <taxon>Actinomycetes</taxon>
        <taxon>Bifidobacteriales</taxon>
        <taxon>Bifidobacteriaceae</taxon>
        <taxon>Bifidobacterium</taxon>
    </lineage>
</organism>
<evidence type="ECO:0000256" key="2">
    <source>
        <dbReference type="ARBA" id="ARBA00022475"/>
    </source>
</evidence>
<feature type="transmembrane region" description="Helical" evidence="6">
    <location>
        <begin position="237"/>
        <end position="256"/>
    </location>
</feature>
<name>A0ABU8ZPW9_9BIFI</name>
<feature type="transmembrane region" description="Helical" evidence="6">
    <location>
        <begin position="105"/>
        <end position="124"/>
    </location>
</feature>
<protein>
    <submittedName>
        <fullName evidence="7">Energy-coupling factor transporter transmembrane component T</fullName>
    </submittedName>
</protein>
<keyword evidence="5 6" id="KW-0472">Membrane</keyword>
<dbReference type="PANTHER" id="PTHR34857">
    <property type="entry name" value="SLL0384 PROTEIN"/>
    <property type="match status" value="1"/>
</dbReference>
<feature type="transmembrane region" description="Helical" evidence="6">
    <location>
        <begin position="41"/>
        <end position="59"/>
    </location>
</feature>
<accession>A0ABU8ZPW9</accession>
<comment type="caution">
    <text evidence="7">The sequence shown here is derived from an EMBL/GenBank/DDBJ whole genome shotgun (WGS) entry which is preliminary data.</text>
</comment>
<comment type="subcellular location">
    <subcellularLocation>
        <location evidence="1">Membrane</location>
        <topology evidence="1">Multi-pass membrane protein</topology>
    </subcellularLocation>
</comment>
<feature type="transmembrane region" description="Helical" evidence="6">
    <location>
        <begin position="20"/>
        <end position="36"/>
    </location>
</feature>
<evidence type="ECO:0000256" key="3">
    <source>
        <dbReference type="ARBA" id="ARBA00022692"/>
    </source>
</evidence>
<dbReference type="Pfam" id="PF02361">
    <property type="entry name" value="CbiQ"/>
    <property type="match status" value="1"/>
</dbReference>
<dbReference type="RefSeq" id="WP_340469967.1">
    <property type="nucleotide sequence ID" value="NZ_JBANBB010000002.1"/>
</dbReference>
<dbReference type="CDD" id="cd16914">
    <property type="entry name" value="EcfT"/>
    <property type="match status" value="1"/>
</dbReference>
<proteinExistence type="predicted"/>
<reference evidence="7 8" key="1">
    <citation type="submission" date="2024-02" db="EMBL/GenBank/DDBJ databases">
        <title>Bifidobacterium honeyensis sp. nov., isolated from the comb honey.</title>
        <authorList>
            <person name="Liu W."/>
            <person name="Li Y."/>
        </authorList>
    </citation>
    <scope>NUCLEOTIDE SEQUENCE [LARGE SCALE GENOMIC DNA]</scope>
    <source>
        <strain evidence="7 8">IMAU50988</strain>
    </source>
</reference>
<keyword evidence="4 6" id="KW-1133">Transmembrane helix</keyword>
<sequence length="272" mass="29022">MPGSMQTDCSDSPLARVNPLAKVVGIVSFGLATLLWPDFMLGLALIVVLFALSALAGILPGFSKVMLGFGLPVTAMLLLIQGCFSPRNTVVIADLGFARLGLEGSLYAAKIVVTLMVFLGGFYLTGKTTYMGRLVAALTQVGIPSKVGYLVLATLNVVPQMQRRVKVIEEAQHARGLETRGGFLSRARAFIPLLGPVVLSSLTDSQERGMTLETRGFGIKGVRRTSYLKAGWGVSDTLVTVFFLAFLVLVLAACLMDRAGLLRLAIQWGGRA</sequence>
<feature type="transmembrane region" description="Helical" evidence="6">
    <location>
        <begin position="65"/>
        <end position="84"/>
    </location>
</feature>
<keyword evidence="3 6" id="KW-0812">Transmembrane</keyword>
<evidence type="ECO:0000256" key="4">
    <source>
        <dbReference type="ARBA" id="ARBA00022989"/>
    </source>
</evidence>
<evidence type="ECO:0000256" key="6">
    <source>
        <dbReference type="SAM" id="Phobius"/>
    </source>
</evidence>
<dbReference type="EMBL" id="JBANBB010000002">
    <property type="protein sequence ID" value="MEK0307238.1"/>
    <property type="molecule type" value="Genomic_DNA"/>
</dbReference>
<dbReference type="InterPro" id="IPR051611">
    <property type="entry name" value="ECF_transporter_component"/>
</dbReference>
<evidence type="ECO:0000256" key="1">
    <source>
        <dbReference type="ARBA" id="ARBA00004141"/>
    </source>
</evidence>
<evidence type="ECO:0000313" key="8">
    <source>
        <dbReference type="Proteomes" id="UP001373159"/>
    </source>
</evidence>
<dbReference type="InterPro" id="IPR003339">
    <property type="entry name" value="ABC/ECF_trnsptr_transmembrane"/>
</dbReference>
<evidence type="ECO:0000256" key="5">
    <source>
        <dbReference type="ARBA" id="ARBA00023136"/>
    </source>
</evidence>